<dbReference type="GO" id="GO:0016042">
    <property type="term" value="P:lipid catabolic process"/>
    <property type="evidence" value="ECO:0007669"/>
    <property type="project" value="UniProtKB-UniRule"/>
</dbReference>
<evidence type="ECO:0000259" key="5">
    <source>
        <dbReference type="PROSITE" id="PS51635"/>
    </source>
</evidence>
<dbReference type="PANTHER" id="PTHR14226:SF76">
    <property type="entry name" value="NTE FAMILY PROTEIN RSSA"/>
    <property type="match status" value="1"/>
</dbReference>
<dbReference type="Gene3D" id="3.40.1090.10">
    <property type="entry name" value="Cytosolic phospholipase A2 catalytic domain"/>
    <property type="match status" value="2"/>
</dbReference>
<dbReference type="CDD" id="cd07205">
    <property type="entry name" value="Pat_PNPLA6_PNPLA7_NTE1_like"/>
    <property type="match status" value="1"/>
</dbReference>
<comment type="caution">
    <text evidence="6">The sequence shown here is derived from an EMBL/GenBank/DDBJ whole genome shotgun (WGS) entry which is preliminary data.</text>
</comment>
<name>A0A7Y0L465_9FIRM</name>
<organism evidence="6 7">
    <name type="scientific">Sulfobacillus harzensis</name>
    <dbReference type="NCBI Taxonomy" id="2729629"/>
    <lineage>
        <taxon>Bacteria</taxon>
        <taxon>Bacillati</taxon>
        <taxon>Bacillota</taxon>
        <taxon>Clostridia</taxon>
        <taxon>Eubacteriales</taxon>
        <taxon>Clostridiales Family XVII. Incertae Sedis</taxon>
        <taxon>Sulfobacillus</taxon>
    </lineage>
</organism>
<dbReference type="InterPro" id="IPR050301">
    <property type="entry name" value="NTE"/>
</dbReference>
<protein>
    <submittedName>
        <fullName evidence="6">Patatin-like phospholipase family protein</fullName>
    </submittedName>
</protein>
<feature type="short sequence motif" description="GXSXG" evidence="4">
    <location>
        <begin position="38"/>
        <end position="42"/>
    </location>
</feature>
<dbReference type="AlphaFoldDB" id="A0A7Y0L465"/>
<dbReference type="InterPro" id="IPR002641">
    <property type="entry name" value="PNPLA_dom"/>
</dbReference>
<dbReference type="PANTHER" id="PTHR14226">
    <property type="entry name" value="NEUROPATHY TARGET ESTERASE/SWISS CHEESE D.MELANOGASTER"/>
    <property type="match status" value="1"/>
</dbReference>
<accession>A0A7Y0L465</accession>
<keyword evidence="1 4" id="KW-0378">Hydrolase</keyword>
<dbReference type="GO" id="GO:0016787">
    <property type="term" value="F:hydrolase activity"/>
    <property type="evidence" value="ECO:0007669"/>
    <property type="project" value="UniProtKB-UniRule"/>
</dbReference>
<dbReference type="Pfam" id="PF01734">
    <property type="entry name" value="Patatin"/>
    <property type="match status" value="1"/>
</dbReference>
<evidence type="ECO:0000256" key="1">
    <source>
        <dbReference type="ARBA" id="ARBA00022801"/>
    </source>
</evidence>
<evidence type="ECO:0000313" key="7">
    <source>
        <dbReference type="Proteomes" id="UP000533476"/>
    </source>
</evidence>
<feature type="short sequence motif" description="DGA/G" evidence="4">
    <location>
        <begin position="152"/>
        <end position="154"/>
    </location>
</feature>
<dbReference type="PROSITE" id="PS51635">
    <property type="entry name" value="PNPLA"/>
    <property type="match status" value="1"/>
</dbReference>
<keyword evidence="7" id="KW-1185">Reference proteome</keyword>
<proteinExistence type="predicted"/>
<reference evidence="6 7" key="1">
    <citation type="submission" date="2020-04" db="EMBL/GenBank/DDBJ databases">
        <authorList>
            <person name="Zhang R."/>
            <person name="Schippers A."/>
        </authorList>
    </citation>
    <scope>NUCLEOTIDE SEQUENCE [LARGE SCALE GENOMIC DNA]</scope>
    <source>
        <strain evidence="6 7">DSM 109850</strain>
    </source>
</reference>
<comment type="caution">
    <text evidence="4">Lacks conserved residue(s) required for the propagation of feature annotation.</text>
</comment>
<feature type="domain" description="PNPLA" evidence="5">
    <location>
        <begin position="7"/>
        <end position="165"/>
    </location>
</feature>
<feature type="active site" description="Proton acceptor" evidence="4">
    <location>
        <position position="152"/>
    </location>
</feature>
<evidence type="ECO:0000256" key="2">
    <source>
        <dbReference type="ARBA" id="ARBA00022963"/>
    </source>
</evidence>
<dbReference type="SUPFAM" id="SSF52151">
    <property type="entry name" value="FabD/lysophospholipase-like"/>
    <property type="match status" value="1"/>
</dbReference>
<evidence type="ECO:0000256" key="3">
    <source>
        <dbReference type="ARBA" id="ARBA00023098"/>
    </source>
</evidence>
<dbReference type="RefSeq" id="WP_169099828.1">
    <property type="nucleotide sequence ID" value="NZ_JABBVZ010000036.1"/>
</dbReference>
<keyword evidence="3 4" id="KW-0443">Lipid metabolism</keyword>
<feature type="active site" description="Nucleophile" evidence="4">
    <location>
        <position position="40"/>
    </location>
</feature>
<keyword evidence="2 4" id="KW-0442">Lipid degradation</keyword>
<dbReference type="Proteomes" id="UP000533476">
    <property type="component" value="Unassembled WGS sequence"/>
</dbReference>
<gene>
    <name evidence="6" type="ORF">HIJ39_11580</name>
</gene>
<dbReference type="EMBL" id="JABBVZ010000036">
    <property type="protein sequence ID" value="NMP22988.1"/>
    <property type="molecule type" value="Genomic_DNA"/>
</dbReference>
<dbReference type="InterPro" id="IPR016035">
    <property type="entry name" value="Acyl_Trfase/lysoPLipase"/>
</dbReference>
<evidence type="ECO:0000256" key="4">
    <source>
        <dbReference type="PROSITE-ProRule" id="PRU01161"/>
    </source>
</evidence>
<evidence type="ECO:0000313" key="6">
    <source>
        <dbReference type="EMBL" id="NMP22988.1"/>
    </source>
</evidence>
<sequence length="257" mass="27876">MVRGVTLALSSGGARGFAHIGVLKSLQRHQIPVLGIAGSSMGGLIGALYCTGYTAEMMEELAQGLRRSQWIDFSLSKMGLVRGQKLLGLINLLTRNRTFRDCNPPLKLVAVDIERGEEVVLDSGSVAEAVRATTSIPGIFSPFVKDERLLVDGGVLNRVPVDEARSLDPKAPVIAVDAGIDISPHVKSVFDILFQAFDIVARELRRYKPLQADVIIEPSLPFAREAQFTRVAEFIRAGELACDAKIPEILERLEGSA</sequence>